<keyword evidence="1" id="KW-0472">Membrane</keyword>
<dbReference type="EMBL" id="BJWH01000002">
    <property type="protein sequence ID" value="GEL97152.1"/>
    <property type="molecule type" value="Genomic_DNA"/>
</dbReference>
<dbReference type="AlphaFoldDB" id="A0A511JGM7"/>
<reference evidence="2 3" key="1">
    <citation type="submission" date="2019-07" db="EMBL/GenBank/DDBJ databases">
        <title>Whole genome shotgun sequence of Cellulomonas terrae NBRC 100819.</title>
        <authorList>
            <person name="Hosoyama A."/>
            <person name="Uohara A."/>
            <person name="Ohji S."/>
            <person name="Ichikawa N."/>
        </authorList>
    </citation>
    <scope>NUCLEOTIDE SEQUENCE [LARGE SCALE GENOMIC DNA]</scope>
    <source>
        <strain evidence="2 3">NBRC 100819</strain>
    </source>
</reference>
<feature type="transmembrane region" description="Helical" evidence="1">
    <location>
        <begin position="20"/>
        <end position="42"/>
    </location>
</feature>
<keyword evidence="1" id="KW-1133">Transmembrane helix</keyword>
<dbReference type="OrthoDB" id="4822444at2"/>
<name>A0A511JGM7_9CELL</name>
<dbReference type="RefSeq" id="WP_146844715.1">
    <property type="nucleotide sequence ID" value="NZ_BJWH01000002.1"/>
</dbReference>
<keyword evidence="1" id="KW-0812">Transmembrane</keyword>
<evidence type="ECO:0000256" key="1">
    <source>
        <dbReference type="SAM" id="Phobius"/>
    </source>
</evidence>
<keyword evidence="3" id="KW-1185">Reference proteome</keyword>
<gene>
    <name evidence="2" type="ORF">CTE05_06990</name>
</gene>
<evidence type="ECO:0000313" key="3">
    <source>
        <dbReference type="Proteomes" id="UP000321049"/>
    </source>
</evidence>
<protein>
    <recommendedName>
        <fullName evidence="4">Prepilin-type N-terminal cleavage/methylation domain-containing protein</fullName>
    </recommendedName>
</protein>
<organism evidence="2 3">
    <name type="scientific">Cellulomonas terrae</name>
    <dbReference type="NCBI Taxonomy" id="311234"/>
    <lineage>
        <taxon>Bacteria</taxon>
        <taxon>Bacillati</taxon>
        <taxon>Actinomycetota</taxon>
        <taxon>Actinomycetes</taxon>
        <taxon>Micrococcales</taxon>
        <taxon>Cellulomonadaceae</taxon>
        <taxon>Cellulomonas</taxon>
    </lineage>
</organism>
<evidence type="ECO:0000313" key="2">
    <source>
        <dbReference type="EMBL" id="GEL97152.1"/>
    </source>
</evidence>
<dbReference type="Proteomes" id="UP000321049">
    <property type="component" value="Unassembled WGS sequence"/>
</dbReference>
<sequence>MHRLRGRLGDPERGTSLTEMLVSMVITGIIIAAVASMTITFAQSNARNISRQDQVDTGRVVVETVSKKLRTAVMPSQLTSTCTLCTQDAFVLGKDFSVQFYANINNAGNSVGPSRVTYTLTTTGATAGTLVEKVQVPDSNTPTASGYVYCNAEIAGATAACRARLTTRTLATGVRWDTGVPIFAYYNGDGAAMLPATSGGSLTADQLSKVLSVELTVTVQAPTATRARATTYIQRLTLPNAQAILRQSEDTP</sequence>
<accession>A0A511JGM7</accession>
<proteinExistence type="predicted"/>
<comment type="caution">
    <text evidence="2">The sequence shown here is derived from an EMBL/GenBank/DDBJ whole genome shotgun (WGS) entry which is preliminary data.</text>
</comment>
<evidence type="ECO:0008006" key="4">
    <source>
        <dbReference type="Google" id="ProtNLM"/>
    </source>
</evidence>